<dbReference type="InterPro" id="IPR018490">
    <property type="entry name" value="cNMP-bd_dom_sf"/>
</dbReference>
<dbReference type="Proteomes" id="UP001378188">
    <property type="component" value="Unassembled WGS sequence"/>
</dbReference>
<evidence type="ECO:0000256" key="1">
    <source>
        <dbReference type="ARBA" id="ARBA00004141"/>
    </source>
</evidence>
<keyword evidence="8" id="KW-0407">Ion channel</keyword>
<feature type="domain" description="Cyclic nucleotide-binding" evidence="9">
    <location>
        <begin position="15"/>
        <end position="135"/>
    </location>
</feature>
<dbReference type="GO" id="GO:0016020">
    <property type="term" value="C:membrane"/>
    <property type="evidence" value="ECO:0007669"/>
    <property type="project" value="UniProtKB-SubCell"/>
</dbReference>
<dbReference type="InterPro" id="IPR014710">
    <property type="entry name" value="RmlC-like_jellyroll"/>
</dbReference>
<dbReference type="PRINTS" id="PR00103">
    <property type="entry name" value="CAMPKINASE"/>
</dbReference>
<protein>
    <submittedName>
        <fullName evidence="10">Cyclic nucleotide-binding domain-containing protein</fullName>
    </submittedName>
</protein>
<reference evidence="10 11" key="1">
    <citation type="submission" date="2024-02" db="EMBL/GenBank/DDBJ databases">
        <title>Genome analysis and characterization of Microbaculum marinisediminis sp. nov., isolated from marine sediment.</title>
        <authorList>
            <person name="Du Z.-J."/>
            <person name="Ye Y.-Q."/>
            <person name="Zhang Z.-R."/>
            <person name="Yuan S.-M."/>
            <person name="Zhang X.-Y."/>
        </authorList>
    </citation>
    <scope>NUCLEOTIDE SEQUENCE [LARGE SCALE GENOMIC DNA]</scope>
    <source>
        <strain evidence="10 11">SDUM1044001</strain>
    </source>
</reference>
<dbReference type="Gene3D" id="2.60.120.10">
    <property type="entry name" value="Jelly Rolls"/>
    <property type="match status" value="1"/>
</dbReference>
<dbReference type="PANTHER" id="PTHR45638">
    <property type="entry name" value="CYCLIC NUCLEOTIDE-GATED CATION CHANNEL SUBUNIT A"/>
    <property type="match status" value="1"/>
</dbReference>
<dbReference type="PROSITE" id="PS50042">
    <property type="entry name" value="CNMP_BINDING_3"/>
    <property type="match status" value="1"/>
</dbReference>
<dbReference type="EMBL" id="JAZHOF010000005">
    <property type="protein sequence ID" value="MEJ8572427.1"/>
    <property type="molecule type" value="Genomic_DNA"/>
</dbReference>
<evidence type="ECO:0000256" key="6">
    <source>
        <dbReference type="ARBA" id="ARBA00023136"/>
    </source>
</evidence>
<gene>
    <name evidence="10" type="ORF">V3328_13130</name>
</gene>
<dbReference type="InterPro" id="IPR000595">
    <property type="entry name" value="cNMP-bd_dom"/>
</dbReference>
<evidence type="ECO:0000256" key="5">
    <source>
        <dbReference type="ARBA" id="ARBA00023065"/>
    </source>
</evidence>
<evidence type="ECO:0000313" key="11">
    <source>
        <dbReference type="Proteomes" id="UP001378188"/>
    </source>
</evidence>
<dbReference type="GO" id="GO:0005221">
    <property type="term" value="F:intracellularly cyclic nucleotide-activated monoatomic cation channel activity"/>
    <property type="evidence" value="ECO:0007669"/>
    <property type="project" value="InterPro"/>
</dbReference>
<evidence type="ECO:0000259" key="9">
    <source>
        <dbReference type="PROSITE" id="PS50042"/>
    </source>
</evidence>
<dbReference type="PROSITE" id="PS00889">
    <property type="entry name" value="CNMP_BINDING_2"/>
    <property type="match status" value="1"/>
</dbReference>
<accession>A0AAW9RFL6</accession>
<evidence type="ECO:0000256" key="3">
    <source>
        <dbReference type="ARBA" id="ARBA00022692"/>
    </source>
</evidence>
<keyword evidence="5" id="KW-0406">Ion transport</keyword>
<evidence type="ECO:0000256" key="4">
    <source>
        <dbReference type="ARBA" id="ARBA00022989"/>
    </source>
</evidence>
<keyword evidence="7" id="KW-1071">Ligand-gated ion channel</keyword>
<keyword evidence="11" id="KW-1185">Reference proteome</keyword>
<dbReference type="AlphaFoldDB" id="A0AAW9RFL6"/>
<evidence type="ECO:0000313" key="10">
    <source>
        <dbReference type="EMBL" id="MEJ8572427.1"/>
    </source>
</evidence>
<dbReference type="SMART" id="SM00100">
    <property type="entry name" value="cNMP"/>
    <property type="match status" value="1"/>
</dbReference>
<dbReference type="GO" id="GO:0044877">
    <property type="term" value="F:protein-containing complex binding"/>
    <property type="evidence" value="ECO:0007669"/>
    <property type="project" value="TreeGrafter"/>
</dbReference>
<dbReference type="PANTHER" id="PTHR45638:SF11">
    <property type="entry name" value="CYCLIC NUCLEOTIDE-GATED CATION CHANNEL SUBUNIT A"/>
    <property type="match status" value="1"/>
</dbReference>
<dbReference type="CDD" id="cd00038">
    <property type="entry name" value="CAP_ED"/>
    <property type="match status" value="1"/>
</dbReference>
<evidence type="ECO:0000256" key="2">
    <source>
        <dbReference type="ARBA" id="ARBA00022448"/>
    </source>
</evidence>
<comment type="caution">
    <text evidence="10">The sequence shown here is derived from an EMBL/GenBank/DDBJ whole genome shotgun (WGS) entry which is preliminary data.</text>
</comment>
<dbReference type="SUPFAM" id="SSF51206">
    <property type="entry name" value="cAMP-binding domain-like"/>
    <property type="match status" value="1"/>
</dbReference>
<evidence type="ECO:0000256" key="7">
    <source>
        <dbReference type="ARBA" id="ARBA00023286"/>
    </source>
</evidence>
<keyword evidence="6" id="KW-0472">Membrane</keyword>
<keyword evidence="2" id="KW-0813">Transport</keyword>
<evidence type="ECO:0000256" key="8">
    <source>
        <dbReference type="ARBA" id="ARBA00023303"/>
    </source>
</evidence>
<name>A0AAW9RFL6_9HYPH</name>
<dbReference type="InterPro" id="IPR018488">
    <property type="entry name" value="cNMP-bd_CS"/>
</dbReference>
<organism evidence="10 11">
    <name type="scientific">Microbaculum marinum</name>
    <dbReference type="NCBI Taxonomy" id="1764581"/>
    <lineage>
        <taxon>Bacteria</taxon>
        <taxon>Pseudomonadati</taxon>
        <taxon>Pseudomonadota</taxon>
        <taxon>Alphaproteobacteria</taxon>
        <taxon>Hyphomicrobiales</taxon>
        <taxon>Tepidamorphaceae</taxon>
        <taxon>Microbaculum</taxon>
    </lineage>
</organism>
<comment type="subcellular location">
    <subcellularLocation>
        <location evidence="1">Membrane</location>
        <topology evidence="1">Multi-pass membrane protein</topology>
    </subcellularLocation>
</comment>
<keyword evidence="3" id="KW-0812">Transmembrane</keyword>
<dbReference type="Pfam" id="PF00027">
    <property type="entry name" value="cNMP_binding"/>
    <property type="match status" value="1"/>
</dbReference>
<dbReference type="InterPro" id="IPR050866">
    <property type="entry name" value="CNG_cation_channel"/>
</dbReference>
<dbReference type="RefSeq" id="WP_340330130.1">
    <property type="nucleotide sequence ID" value="NZ_JAZHOF010000005.1"/>
</dbReference>
<sequence length="156" mass="17235">MSINTEVETLRTIPMFRTIDPGKLRLLAFISERSMFRAGEVLCKQGEPGDSAFIILDGVGEVLVDSGGGEQRKVAEIKKNDVVGEMSLLCDTPRTATVAAATDVTALTISKDNFFRILQEFPEVSLEIMRVLARRLERTTRDLAELRGQLPNHGTN</sequence>
<keyword evidence="4" id="KW-1133">Transmembrane helix</keyword>
<proteinExistence type="predicted"/>